<evidence type="ECO:0000256" key="1">
    <source>
        <dbReference type="SAM" id="MobiDB-lite"/>
    </source>
</evidence>
<gene>
    <name evidence="2" type="ORF">HDC16885</name>
</gene>
<accession>Q6IIV3</accession>
<dbReference type="PROSITE" id="PS51257">
    <property type="entry name" value="PROKAR_LIPOPROTEIN"/>
    <property type="match status" value="1"/>
</dbReference>
<feature type="region of interest" description="Disordered" evidence="1">
    <location>
        <begin position="181"/>
        <end position="201"/>
    </location>
</feature>
<dbReference type="AlphaFoldDB" id="Q6IIV3"/>
<proteinExistence type="predicted"/>
<protein>
    <submittedName>
        <fullName evidence="2">HDC16885</fullName>
    </submittedName>
</protein>
<evidence type="ECO:0000313" key="2">
    <source>
        <dbReference type="EMBL" id="DAA03163.1"/>
    </source>
</evidence>
<organism evidence="2">
    <name type="scientific">Drosophila melanogaster</name>
    <name type="common">Fruit fly</name>
    <dbReference type="NCBI Taxonomy" id="7227"/>
    <lineage>
        <taxon>Eukaryota</taxon>
        <taxon>Metazoa</taxon>
        <taxon>Ecdysozoa</taxon>
        <taxon>Arthropoda</taxon>
        <taxon>Hexapoda</taxon>
        <taxon>Insecta</taxon>
        <taxon>Pterygota</taxon>
        <taxon>Neoptera</taxon>
        <taxon>Endopterygota</taxon>
        <taxon>Diptera</taxon>
        <taxon>Brachycera</taxon>
        <taxon>Muscomorpha</taxon>
        <taxon>Ephydroidea</taxon>
        <taxon>Drosophilidae</taxon>
        <taxon>Drosophila</taxon>
        <taxon>Sophophora</taxon>
    </lineage>
</organism>
<name>Q6IIV3_DROME</name>
<feature type="compositionally biased region" description="Polar residues" evidence="1">
    <location>
        <begin position="181"/>
        <end position="191"/>
    </location>
</feature>
<sequence length="201" mass="21563">MTSGHRRIGCPPEMEDGVLPVFVIIIMISCDWVCTTSAERKAGGNAEDTTATKSINSVALDWPPKEVNEGTGIPAKEPGWSGLSCTYLARMPGHLQLHLAELLSSLLSQVSILAAFNFRTVLAMSCRLLGIIAAAAGDVTYARTRARYHTRRVCPNPVYDRLSPTHGVRVGRKRHPCCSSYAPSTHSQAYPSASGAVSPAV</sequence>
<reference evidence="2" key="1">
    <citation type="journal article" date="2003" name="Genome Biol.">
        <title>An integrated gene annotation and transcriptional profiling approach towards the full gene content of the Drosophila genome.</title>
        <authorList>
            <person name="Hild M."/>
            <person name="Beckmann B."/>
            <person name="Haas S.A."/>
            <person name="Koch B."/>
            <person name="Solovyev V."/>
            <person name="Busold C."/>
            <person name="Fellenberg K."/>
            <person name="Boutros M."/>
            <person name="Vingron M."/>
            <person name="Sauer F."/>
            <person name="Hoheisel J.D."/>
            <person name="Paro R."/>
        </authorList>
    </citation>
    <scope>NUCLEOTIDE SEQUENCE</scope>
</reference>
<dbReference type="EMBL" id="BK002963">
    <property type="protein sequence ID" value="DAA03163.1"/>
    <property type="molecule type" value="Genomic_DNA"/>
</dbReference>